<proteinExistence type="predicted"/>
<evidence type="ECO:0000313" key="3">
    <source>
        <dbReference type="Proteomes" id="UP000286415"/>
    </source>
</evidence>
<dbReference type="Proteomes" id="UP000286415">
    <property type="component" value="Unassembled WGS sequence"/>
</dbReference>
<accession>A0A3R7CUQ8</accession>
<dbReference type="AlphaFoldDB" id="A0A3R7CUQ8"/>
<protein>
    <submittedName>
        <fullName evidence="2">Uncharacterized protein</fullName>
    </submittedName>
</protein>
<dbReference type="InParanoid" id="A0A3R7CUQ8"/>
<dbReference type="EMBL" id="NIRI02000056">
    <property type="protein sequence ID" value="KAG5442769.1"/>
    <property type="molecule type" value="Genomic_DNA"/>
</dbReference>
<evidence type="ECO:0000256" key="1">
    <source>
        <dbReference type="SAM" id="MobiDB-lite"/>
    </source>
</evidence>
<comment type="caution">
    <text evidence="2">The sequence shown here is derived from an EMBL/GenBank/DDBJ whole genome shotgun (WGS) entry which is preliminary data.</text>
</comment>
<name>A0A3R7CUQ8_CLOSI</name>
<sequence>MYTAIRQIDRCTKLRVTFCPSVSSHYVNLGPHQTQTTPEYQTHFTASNDMILSDTETGLVGSLPLKLEPISIPLFSFVQSFWLTGFPTLSDAFKLHHTGSQPENSGSPQSGLVRLASRSFSQQMVSTQGEPNPLQQWTPANYPERGLRQLNSEVVTESHVSSNSVVQLHFLMPILDLTPHPMNDSSSSTASPAPETGHPC</sequence>
<gene>
    <name evidence="2" type="ORF">CSKR_111376</name>
</gene>
<keyword evidence="3" id="KW-1185">Reference proteome</keyword>
<feature type="compositionally biased region" description="Low complexity" evidence="1">
    <location>
        <begin position="185"/>
        <end position="200"/>
    </location>
</feature>
<reference evidence="2 3" key="1">
    <citation type="journal article" date="2018" name="Biotechnol. Adv.">
        <title>Improved genomic resources and new bioinformatic workflow for the carcinogenic parasite Clonorchis sinensis: Biotechnological implications.</title>
        <authorList>
            <person name="Wang D."/>
            <person name="Korhonen P.K."/>
            <person name="Gasser R.B."/>
            <person name="Young N.D."/>
        </authorList>
    </citation>
    <scope>NUCLEOTIDE SEQUENCE [LARGE SCALE GENOMIC DNA]</scope>
    <source>
        <strain evidence="2">Cs-k2</strain>
    </source>
</reference>
<feature type="region of interest" description="Disordered" evidence="1">
    <location>
        <begin position="181"/>
        <end position="200"/>
    </location>
</feature>
<evidence type="ECO:0000313" key="2">
    <source>
        <dbReference type="EMBL" id="KAG5442769.1"/>
    </source>
</evidence>
<organism evidence="2 3">
    <name type="scientific">Clonorchis sinensis</name>
    <name type="common">Chinese liver fluke</name>
    <dbReference type="NCBI Taxonomy" id="79923"/>
    <lineage>
        <taxon>Eukaryota</taxon>
        <taxon>Metazoa</taxon>
        <taxon>Spiralia</taxon>
        <taxon>Lophotrochozoa</taxon>
        <taxon>Platyhelminthes</taxon>
        <taxon>Trematoda</taxon>
        <taxon>Digenea</taxon>
        <taxon>Opisthorchiida</taxon>
        <taxon>Opisthorchiata</taxon>
        <taxon>Opisthorchiidae</taxon>
        <taxon>Clonorchis</taxon>
    </lineage>
</organism>
<reference evidence="2 3" key="2">
    <citation type="journal article" date="2021" name="Genomics">
        <title>High-quality reference genome for Clonorchis sinensis.</title>
        <authorList>
            <person name="Young N.D."/>
            <person name="Stroehlein A.J."/>
            <person name="Kinkar L."/>
            <person name="Wang T."/>
            <person name="Sohn W.M."/>
            <person name="Chang B.C.H."/>
            <person name="Kaur P."/>
            <person name="Weisz D."/>
            <person name="Dudchenko O."/>
            <person name="Aiden E.L."/>
            <person name="Korhonen P.K."/>
            <person name="Gasser R.B."/>
        </authorList>
    </citation>
    <scope>NUCLEOTIDE SEQUENCE [LARGE SCALE GENOMIC DNA]</scope>
    <source>
        <strain evidence="2">Cs-k2</strain>
    </source>
</reference>